<dbReference type="SUPFAM" id="SSF53756">
    <property type="entry name" value="UDP-Glycosyltransferase/glycogen phosphorylase"/>
    <property type="match status" value="1"/>
</dbReference>
<dbReference type="Gene3D" id="3.40.50.2000">
    <property type="entry name" value="Glycogen Phosphorylase B"/>
    <property type="match status" value="2"/>
</dbReference>
<dbReference type="Pfam" id="PF13692">
    <property type="entry name" value="Glyco_trans_1_4"/>
    <property type="match status" value="1"/>
</dbReference>
<dbReference type="PANTHER" id="PTHR45947:SF3">
    <property type="entry name" value="SULFOQUINOVOSYL TRANSFERASE SQD2"/>
    <property type="match status" value="1"/>
</dbReference>
<evidence type="ECO:0000313" key="1">
    <source>
        <dbReference type="EMBL" id="CAB5042957.1"/>
    </source>
</evidence>
<accession>A0A6J7SP11</accession>
<dbReference type="GO" id="GO:0016757">
    <property type="term" value="F:glycosyltransferase activity"/>
    <property type="evidence" value="ECO:0007669"/>
    <property type="project" value="TreeGrafter"/>
</dbReference>
<gene>
    <name evidence="1" type="ORF">UFOPK4237_01658</name>
</gene>
<sequence length="359" mass="38898">MWRVAQFTDHLLWDLQKSENKNWRSPARFGALSADVINASDADVVNLHWVTNGFLSIKEISRITKPIVWSLYDMWTFSGTEHYGADSTDARWRSGYTSANRVAGESGYDLDRATWNRKKKFWKRPMHLVPASSWLADRAAHSEIAHSWAITRISHVIDTNTFSPMDSAQARARHSLPPGVPLVLFLSSGGITDDRKGWELLEAAMSKVKAAVHLVELVVAGPATPDYTHPDGIPITWIGQVEGDEALQSLYAAANVVAVPSKEDNMPLTAMEAQSVGVPVAAFSIGGLPDIVLAGVTGSLAPPFDVSALAAGIINSLGAAGTSQASAARSHAIETWSPKVVVESYLEVYQQEIALASKN</sequence>
<dbReference type="PANTHER" id="PTHR45947">
    <property type="entry name" value="SULFOQUINOVOSYL TRANSFERASE SQD2"/>
    <property type="match status" value="1"/>
</dbReference>
<reference evidence="1" key="1">
    <citation type="submission" date="2020-05" db="EMBL/GenBank/DDBJ databases">
        <authorList>
            <person name="Chiriac C."/>
            <person name="Salcher M."/>
            <person name="Ghai R."/>
            <person name="Kavagutti S V."/>
        </authorList>
    </citation>
    <scope>NUCLEOTIDE SEQUENCE</scope>
</reference>
<dbReference type="AlphaFoldDB" id="A0A6J7SP11"/>
<organism evidence="1">
    <name type="scientific">freshwater metagenome</name>
    <dbReference type="NCBI Taxonomy" id="449393"/>
    <lineage>
        <taxon>unclassified sequences</taxon>
        <taxon>metagenomes</taxon>
        <taxon>ecological metagenomes</taxon>
    </lineage>
</organism>
<proteinExistence type="predicted"/>
<dbReference type="InterPro" id="IPR050194">
    <property type="entry name" value="Glycosyltransferase_grp1"/>
</dbReference>
<dbReference type="EMBL" id="CAFBPZ010000167">
    <property type="protein sequence ID" value="CAB5042957.1"/>
    <property type="molecule type" value="Genomic_DNA"/>
</dbReference>
<protein>
    <submittedName>
        <fullName evidence="1">Unannotated protein</fullName>
    </submittedName>
</protein>
<name>A0A6J7SP11_9ZZZZ</name>